<dbReference type="Pfam" id="PF00443">
    <property type="entry name" value="UCH"/>
    <property type="match status" value="1"/>
</dbReference>
<dbReference type="PROSITE" id="PS00972">
    <property type="entry name" value="USP_1"/>
    <property type="match status" value="1"/>
</dbReference>
<protein>
    <recommendedName>
        <fullName evidence="3">USP domain-containing protein</fullName>
    </recommendedName>
</protein>
<dbReference type="SUPFAM" id="SSF48371">
    <property type="entry name" value="ARM repeat"/>
    <property type="match status" value="1"/>
</dbReference>
<dbReference type="GO" id="GO:0004843">
    <property type="term" value="F:cysteine-type deubiquitinase activity"/>
    <property type="evidence" value="ECO:0007669"/>
    <property type="project" value="InterPro"/>
</dbReference>
<evidence type="ECO:0000256" key="2">
    <source>
        <dbReference type="SAM" id="MobiDB-lite"/>
    </source>
</evidence>
<dbReference type="Pfam" id="PF21246">
    <property type="entry name" value="Usp38-like_N"/>
    <property type="match status" value="1"/>
</dbReference>
<dbReference type="GO" id="GO:0005829">
    <property type="term" value="C:cytosol"/>
    <property type="evidence" value="ECO:0007669"/>
    <property type="project" value="TreeGrafter"/>
</dbReference>
<feature type="region of interest" description="Disordered" evidence="2">
    <location>
        <begin position="444"/>
        <end position="483"/>
    </location>
</feature>
<organism evidence="4 5">
    <name type="scientific">Pieris brassicae</name>
    <name type="common">White butterfly</name>
    <name type="synonym">Large white butterfly</name>
    <dbReference type="NCBI Taxonomy" id="7116"/>
    <lineage>
        <taxon>Eukaryota</taxon>
        <taxon>Metazoa</taxon>
        <taxon>Ecdysozoa</taxon>
        <taxon>Arthropoda</taxon>
        <taxon>Hexapoda</taxon>
        <taxon>Insecta</taxon>
        <taxon>Pterygota</taxon>
        <taxon>Neoptera</taxon>
        <taxon>Endopterygota</taxon>
        <taxon>Lepidoptera</taxon>
        <taxon>Glossata</taxon>
        <taxon>Ditrysia</taxon>
        <taxon>Papilionoidea</taxon>
        <taxon>Pieridae</taxon>
        <taxon>Pierinae</taxon>
        <taxon>Pieris</taxon>
    </lineage>
</organism>
<dbReference type="AlphaFoldDB" id="A0A9P0TZ48"/>
<dbReference type="Gene3D" id="3.90.70.10">
    <property type="entry name" value="Cysteine proteinases"/>
    <property type="match status" value="1"/>
</dbReference>
<dbReference type="InterPro" id="IPR028889">
    <property type="entry name" value="USP"/>
</dbReference>
<comment type="similarity">
    <text evidence="1">Belongs to the peptidase C19 family.</text>
</comment>
<accession>A0A9P0TZ48</accession>
<dbReference type="InterPro" id="IPR016024">
    <property type="entry name" value="ARM-type_fold"/>
</dbReference>
<dbReference type="PANTHER" id="PTHR24006:SF908">
    <property type="entry name" value="DEUBIQUITINATING APOPTOTIC INHIBITOR, ISOFORM A"/>
    <property type="match status" value="1"/>
</dbReference>
<dbReference type="InterPro" id="IPR001394">
    <property type="entry name" value="Peptidase_C19_UCH"/>
</dbReference>
<dbReference type="Proteomes" id="UP001152562">
    <property type="component" value="Unassembled WGS sequence"/>
</dbReference>
<name>A0A9P0TZ48_PIEBR</name>
<dbReference type="InterPro" id="IPR018200">
    <property type="entry name" value="USP_CS"/>
</dbReference>
<evidence type="ECO:0000313" key="4">
    <source>
        <dbReference type="EMBL" id="CAH4038914.1"/>
    </source>
</evidence>
<dbReference type="PANTHER" id="PTHR24006">
    <property type="entry name" value="UBIQUITIN CARBOXYL-TERMINAL HYDROLASE"/>
    <property type="match status" value="1"/>
</dbReference>
<comment type="caution">
    <text evidence="4">The sequence shown here is derived from an EMBL/GenBank/DDBJ whole genome shotgun (WGS) entry which is preliminary data.</text>
</comment>
<dbReference type="GO" id="GO:0005634">
    <property type="term" value="C:nucleus"/>
    <property type="evidence" value="ECO:0007669"/>
    <property type="project" value="TreeGrafter"/>
</dbReference>
<sequence>MAVKKHQLVRQNQEEVNLTTLVEYIQPIVDKPVFLPPPNELIQSCENVVQCLSRLTGTEQELWKCLRSIEKFLVFVISNVDCKLRNEIITTIIDKFYSYISDPNSNACPATSVVLIVMDAPDPRASLSTARWVIQQSKKSQSDEGLRSALSCLYRWLSESYTLPYLSNWILCFIKVLEENEMFDILIEESVKNIGNLFSVMISPATRKQPVADVILHLLISLRESPEAFDRISKHIGETLESLAADSRQWSRQLLGSLVDILTSMINYNMQSLKGVQLYMFRDKYSYVIKHLERHMVTIDSTVILDPIWKSRNTGGQPAKVDTVTSPKVGLQNLGNTCYINSVMQALFLIHQFSNYTVLKMFEKPYWAKMSALFVTMMHTVAPCIKPTTFVSVAKPDFFVPKQQHDCFEFLGYLFELLKSYENSTITDADFAYNTPVVLNSSRTNVTEGKSGHGKSNEPKVSEKPCTSSQTPESSNSAGPFGLKRHSDADINVTSKRRRFNDSFINNVFAGVFLTRITCIHCGSSSRSRDVCRDLQLAFPEKSGGNQYTIQGLIDFYFSNEILTGENQYQCHDCNILRDAEKCVIIESTPKILIIILKTFKYDTKLRVQTKLMHSVMYNTSVTLPTLRSQTDKNTYNLFAAVIHVGTTMNAGHYYTLGKDNNDWYIFDDSRVKATDETGINRLDRSHTPYMLFYRRTDVVEGSIAAFATLPKQMQQTVMSCNKAHLELRKTTKNRP</sequence>
<proteinExistence type="inferred from homology"/>
<dbReference type="InterPro" id="IPR049407">
    <property type="entry name" value="Usp38-like_N"/>
</dbReference>
<dbReference type="EMBL" id="CALOZG010000087">
    <property type="protein sequence ID" value="CAH4038914.1"/>
    <property type="molecule type" value="Genomic_DNA"/>
</dbReference>
<dbReference type="SUPFAM" id="SSF54001">
    <property type="entry name" value="Cysteine proteinases"/>
    <property type="match status" value="1"/>
</dbReference>
<feature type="domain" description="USP" evidence="3">
    <location>
        <begin position="329"/>
        <end position="697"/>
    </location>
</feature>
<keyword evidence="5" id="KW-1185">Reference proteome</keyword>
<feature type="compositionally biased region" description="Polar residues" evidence="2">
    <location>
        <begin position="465"/>
        <end position="478"/>
    </location>
</feature>
<evidence type="ECO:0000313" key="5">
    <source>
        <dbReference type="Proteomes" id="UP001152562"/>
    </source>
</evidence>
<dbReference type="InterPro" id="IPR038765">
    <property type="entry name" value="Papain-like_cys_pep_sf"/>
</dbReference>
<dbReference type="InterPro" id="IPR050164">
    <property type="entry name" value="Peptidase_C19"/>
</dbReference>
<dbReference type="GO" id="GO:0016579">
    <property type="term" value="P:protein deubiquitination"/>
    <property type="evidence" value="ECO:0007669"/>
    <property type="project" value="InterPro"/>
</dbReference>
<evidence type="ECO:0000256" key="1">
    <source>
        <dbReference type="ARBA" id="ARBA00009085"/>
    </source>
</evidence>
<dbReference type="PROSITE" id="PS50235">
    <property type="entry name" value="USP_3"/>
    <property type="match status" value="1"/>
</dbReference>
<gene>
    <name evidence="4" type="ORF">PIBRA_LOCUS14396</name>
</gene>
<evidence type="ECO:0000259" key="3">
    <source>
        <dbReference type="PROSITE" id="PS50235"/>
    </source>
</evidence>
<reference evidence="4" key="1">
    <citation type="submission" date="2022-05" db="EMBL/GenBank/DDBJ databases">
        <authorList>
            <person name="Okamura Y."/>
        </authorList>
    </citation>
    <scope>NUCLEOTIDE SEQUENCE</scope>
</reference>